<feature type="compositionally biased region" description="Basic and acidic residues" evidence="2">
    <location>
        <begin position="715"/>
        <end position="726"/>
    </location>
</feature>
<dbReference type="GO" id="GO:0005524">
    <property type="term" value="F:ATP binding"/>
    <property type="evidence" value="ECO:0007669"/>
    <property type="project" value="InterPro"/>
</dbReference>
<feature type="coiled-coil region" evidence="1">
    <location>
        <begin position="3629"/>
        <end position="3656"/>
    </location>
</feature>
<dbReference type="InterPro" id="IPR054468">
    <property type="entry name" value="NrSPol-like_HBD"/>
</dbReference>
<feature type="compositionally biased region" description="Polar residues" evidence="2">
    <location>
        <begin position="587"/>
        <end position="598"/>
    </location>
</feature>
<gene>
    <name evidence="4" type="ORF">SAMEA3389245_00703</name>
</gene>
<dbReference type="SUPFAM" id="SSF53335">
    <property type="entry name" value="S-adenosyl-L-methionine-dependent methyltransferases"/>
    <property type="match status" value="1"/>
</dbReference>
<evidence type="ECO:0000256" key="1">
    <source>
        <dbReference type="SAM" id="Coils"/>
    </source>
</evidence>
<accession>A0AAQ2VYE0</accession>
<dbReference type="InterPro" id="IPR014001">
    <property type="entry name" value="Helicase_ATP-bd"/>
</dbReference>
<feature type="compositionally biased region" description="Basic and acidic residues" evidence="2">
    <location>
        <begin position="572"/>
        <end position="586"/>
    </location>
</feature>
<dbReference type="InterPro" id="IPR000330">
    <property type="entry name" value="SNF2_N"/>
</dbReference>
<evidence type="ECO:0000256" key="2">
    <source>
        <dbReference type="SAM" id="MobiDB-lite"/>
    </source>
</evidence>
<dbReference type="Pfam" id="PF00176">
    <property type="entry name" value="SNF2-rel_dom"/>
    <property type="match status" value="1"/>
</dbReference>
<dbReference type="Pfam" id="PF00271">
    <property type="entry name" value="Helicase_C"/>
    <property type="match status" value="1"/>
</dbReference>
<feature type="domain" description="Helicase C-terminal" evidence="3">
    <location>
        <begin position="3410"/>
        <end position="3577"/>
    </location>
</feature>
<feature type="compositionally biased region" description="Basic and acidic residues" evidence="2">
    <location>
        <begin position="739"/>
        <end position="762"/>
    </location>
</feature>
<dbReference type="PANTHER" id="PTHR41313">
    <property type="entry name" value="ADENINE-SPECIFIC METHYLTRANSFERASE"/>
    <property type="match status" value="1"/>
</dbReference>
<dbReference type="SMART" id="SM00487">
    <property type="entry name" value="DEXDc"/>
    <property type="match status" value="1"/>
</dbReference>
<dbReference type="PANTHER" id="PTHR41313:SF1">
    <property type="entry name" value="DNA METHYLASE ADENINE-SPECIFIC DOMAIN-CONTAINING PROTEIN"/>
    <property type="match status" value="1"/>
</dbReference>
<organism evidence="4 5">
    <name type="scientific">Streptococcus pneumoniae</name>
    <dbReference type="NCBI Taxonomy" id="1313"/>
    <lineage>
        <taxon>Bacteria</taxon>
        <taxon>Bacillati</taxon>
        <taxon>Bacillota</taxon>
        <taxon>Bacilli</taxon>
        <taxon>Lactobacillales</taxon>
        <taxon>Streptococcaceae</taxon>
        <taxon>Streptococcus</taxon>
    </lineage>
</organism>
<evidence type="ECO:0000313" key="5">
    <source>
        <dbReference type="Proteomes" id="UP000405447"/>
    </source>
</evidence>
<dbReference type="PRINTS" id="PR00507">
    <property type="entry name" value="N12N6MTFRASE"/>
</dbReference>
<dbReference type="InterPro" id="IPR029063">
    <property type="entry name" value="SAM-dependent_MTases_sf"/>
</dbReference>
<dbReference type="InterPro" id="IPR052933">
    <property type="entry name" value="DNA_Protect_Modify"/>
</dbReference>
<evidence type="ECO:0000313" key="4">
    <source>
        <dbReference type="EMBL" id="VST63521.1"/>
    </source>
</evidence>
<dbReference type="SMART" id="SM00490">
    <property type="entry name" value="HELICc"/>
    <property type="match status" value="1"/>
</dbReference>
<feature type="compositionally biased region" description="Basic and acidic residues" evidence="2">
    <location>
        <begin position="690"/>
        <end position="699"/>
    </location>
</feature>
<feature type="region of interest" description="Disordered" evidence="2">
    <location>
        <begin position="572"/>
        <end position="762"/>
    </location>
</feature>
<feature type="compositionally biased region" description="Basic and acidic residues" evidence="2">
    <location>
        <begin position="599"/>
        <end position="643"/>
    </location>
</feature>
<dbReference type="Gene3D" id="3.40.50.150">
    <property type="entry name" value="Vaccinia Virus protein VP39"/>
    <property type="match status" value="1"/>
</dbReference>
<feature type="compositionally biased region" description="Polar residues" evidence="2">
    <location>
        <begin position="673"/>
        <end position="683"/>
    </location>
</feature>
<protein>
    <submittedName>
        <fullName evidence="4">Conjugative transposon DNA recombination protein</fullName>
    </submittedName>
</protein>
<dbReference type="InterPro" id="IPR001650">
    <property type="entry name" value="Helicase_C-like"/>
</dbReference>
<dbReference type="SUPFAM" id="SSF52540">
    <property type="entry name" value="P-loop containing nucleoside triphosphate hydrolases"/>
    <property type="match status" value="2"/>
</dbReference>
<comment type="caution">
    <text evidence="4">The sequence shown here is derived from an EMBL/GenBank/DDBJ whole genome shotgun (WGS) entry which is preliminary data.</text>
</comment>
<name>A0AAQ2VYE0_STREE</name>
<dbReference type="InterPro" id="IPR027417">
    <property type="entry name" value="P-loop_NTPase"/>
</dbReference>
<sequence length="4042" mass="468960">MNDLIKNYENIPDELKREKRWCLYKIIQRDGKNSKLPLMPNGKPAKSNDKTTWNSYEDCITALNRNIGDGLGFMLGDGYIGIDIDKVSDDIMAYSMDYHAKSMIADFLRGISTYAEISPSKTGLHFIGKGEVPGERKRYKNLEIYDKDRFFTVTGNVIKDRDRSKIESIDSELKPLYEKYMPKTNKISAENKRSPTVTSYNGDQDILEKLFDRGYFSYAGEDLRQIYYGNYESYFNSRSEADFFMLQRLLYYTGNVEMAISFMESSGLKREKWYKRRGNIDYIHYIADKAINSINQFYNWEKAYTSKDKAEEKRHENKKKKEGDTVPRYEFDEVKQILDFAKEEFRENIDRYAAYLKVMGNNYKYPYFNQLSIYTVNEKATACAEYDYWKSIGRNVSRGEKGIPVLDIERERIKYIFDVSQTVSLNHNISEVKLWKYHNEKHITALDTLIDTFKEKNSNLIFSTEDKINTLVSLYIRQIFNKVLDSLSDETLKENSKVKILHFLEESAKVSVYERMGLRLSGDREKLELFSRVSSMQDIDRLLAYTSNNVKRILMDIGREISKVEEKEKLSEIQKREQTNSFKERYNNLTDEINGSTESIEKEIKEGGLEDGRNRSIGEEGVHPRKRDLYTNRKRESIRETGRDLQIGENGGWSGSISSEYENAGENKHKQTEQIWQSETEISQRGKRGRISDYADGRKLNGSSVGHSGTGGELHGYRRDENERSLGNDSRNAGSGFSEVRRTEEESGHDTYKNGDGTDRLGIGEDFKENIQEIEQEHIEDNPKEVDKASFSFAQNEGIQGRFELPMQQEEIDAVLIHGGNEDHLRLKVLAEYSKGKSVEELADFLQRNFQGGNGYEVEGNKVCAWYDTEGIYLSNDVSSREESSQILLWEEAAKRIGELIDKGEYTTNVEVAEAFSFERKELAEKLWFLKGDFADEVKNSYLSILNGNEKKGYPDKTEELAENLKSPEFRRVLREEYETFLQDYDKNSSILRFHYHKTKDILQRLQDLEIPRKKLTLNMMEIPNIKGFITKDEIDEYLSRGSNVSGGKERIYNFFSEVHSLSEQSEFLKKEYGMGGQTHALSGARGSGEWHDAKGIKLEKENCSDVFLNWNQAAKRIENLIENGKYIQEDLYKEQENTKIEEELFDEDTYTEQNFKEDKQDLHREQEILMIQDEREVSYEEAEQIYERQTEIEHNAFATGVENNISLNPNNKDYWIVEFNEGLSLIEKNYAGELVTKELLDEIKELDEKIRVHNKTVGEDEYGEMTDEWVGYSKFYFDHIVEGKVEEHFRMDIGDGNEVNQRDFQYLYEQMNISREAEEHNAEDIDNILKNILEKESMTVVSSKDDYKKLFPYFKNFVYSDGSTFEEYNPFEEDKELSDLARFTFFKNNDGEYRVVYTNTNSLTYSSTVDKFLGKIDESIEDEKIKYPQINSIKNISDILYETLKNDEDLQRTVLKARQILGNNTLADFSSVFQREYAKVMREVAKRQGNLPDDMKSLDDVKKLRIELEHRYNEYLSELSKEKESVLETKDISYDNKIAIKVGYYYAVVDKDKVADISLEQTGTKVYPSHDNFEGKVYPLYKGITFEESTKIDALFDEIATSMKEVNLTDLNDVFYLENQGLYEIDRDIVTEQKEGYDFDISSFGEQFPNYYEDIYVSNKNLKIDGAMQNVAYIDKDNELHFNVNLPEEEKVKVLEIRDKKTILSTLIFKEVKDIGEYQFHPQSEEFILDAINISEKRLKAPEHITDSIDEKEGYEAELVLDMKNKELRQHLRYNGYMLSSNVAVSYDSYKAILKNLSYLLDDNHRNIMLTGYVNEQIEKDKAKEESKEPVYQEGMNVRYQGKEYIISEINDYKTYKTIKLDDHEGYLNGFITGSEIIPFRNESELDLEIISTTEKLQEQSINGEDLILLDIEDYNKKGLSVLFQNKEYEITGNNFNPVGMSRLQLVSNTEKLMTEISYTPQRPVANLYAKKEFLEQFKLDEKKSEESIETKQMSLMDILKEKDNLKEKEEISSEKERVPVNIGAKVIYQGEEYTVSAFQYNDVLGKNDIWLNPVSKSNHQIPIVSFSDREELNEKLIVIDTNLNLGEDKSELLHHSLDVINDEGTVIANQFIVSVDNQNREFTIYSERNPNNHREFKLSFDYLNGLGEIDGDGNNLKLTKHRQETIDKKLESYDNWKENREERYAPDNEYMGGIPPVNYKINREDEILPPSERLKNNMEAIKVLKEIEERHSHATKEEQDILSRYVGWGGLSDVFDESKEGQWLDAREFLKENLSPSEYDSARESTLTAFYTPKIVIDSIYQALSNMGFESGNILEPSCATGRFIGNLPDSMQGSKFYGVELDSISGRIASRLYPNANIQIKGFEETTFSNNLFDVAVGNVPFGEYKIADREYEKNNFLIHDYFFAKTLDKVRSGGVVAFITSSGTLDKKSEDIRRYISERAEFLGAIRLPNNTFKGEAGTEVTSDIIFLKKRDRLVKLDEEWVKLGTDERGLTYNKYFVDNPDMVLGNMEEISSRFGTSLACVADENSILKEQLDTAIKNIKGSYEKIELNNEFEVETIPADDSVKNYSYAVIDDKIYFRENSVMQKLDLNKNDEEKVRAYLGIEKALRQVIAYQKEDYSDTEIKEKQENLNRLYDEFSKKYGILNSKANKKLFREDANYSLLSTLEKLDKEGNFIEKSDIFTKRTIKKAVAIEYTDNLTEALILSVSQKGKVNFDYIEKLTEKTREEIIEGLKGEIFLNLDGFDPSDITPFSSAINLGDFSRAYVTADEYLSGNIREKIEVIDSYIKNVEHELEQNEQLEDIDADVLKQDSTTLKKELSSLNYQKQKLLEVMPKELEASEITVRMGATWIPEKDYKSFMFHLLKTSASNRWNIDIKYTNFTGEYRVEGKSIDKGNDLANFTYGTSKVNAYKLIEDTLKLRDTNVYDQIIDENGKKSSVLNQKETMLARSKQEIIKEEFKNWIFDDIDRRTRLVKEYNEKFNSIRLREYDGSNLTFDGMNPEIELRPHQRDAIARGLFGGNTLLAHEVGAGKTFEMIGIAMESKRLGMSNKAMFVVPNHIVEQFGREFNELYPAANILCATEKDFTPDKRKRFCSRIATGDYDAVIIGHSQFEKIPISKQRQEYELQSQIDEIIDFIEEYKRDRDQKFTVKQLEKTKKSLEVKLKKLNDDYKKDDVVTFEELGIDKLFVDEVHAFKNLYVFTKMRNVAGITSTDSQKSSDMLMKCRYMDEITNNKGIVFATGTPVSNSMAELYTMQRYLQYDELKKMHLQHFDSWASTFGETVTAIELNPEGNGYRSKTRFAKFYNLPELMNMVKQFMDIKTADVLNLPTPNAHYETIKTKPTEEQKQILETFSERADKVRAKQVDSSVDNMLLITNDGKKMALDQRLINPLLPDNENSKVNACVSNVFSIWDKYRDKKSTQLVFCDMSIPNKDGFNVYDDIKEKLIKMGVPENEVEFIHSAKNNKEKDAIFDKVRKGEVRVLLGSTSKCGAGTNCQDKLIAIHDLDVPWRPADLSQRAGRIVRQGNENSDVNIFRYITENTFDAYLFQTLENKQKYISQIMTSKTPVRVAEDVDEATLNYAEIKALATGNPLIREKMDLDVEVSKLKMLESNFKSNLYKMEDKVAKVYPKEIENLKEKIENLKKDIEKVEPYREEKLEKYDQTTLENMGENEKQVGVKADKEAVSKFTSLTLNGKKYTDKKQAGEFLINRIKGIKKLDDFRSEEVKIGEYRNFDLFAYYDSFSNQYKFNLKGEENHYGEFGTDEIGNITRMDNVLDRMPERLEQTLGKLKDIENQLETAKLEIKKKFPQAELLKEKTLRLAEVNNLLDMGQKGDLKEEKNPLLEEVKEELIHFLNKEYDEAHSIEDFDTMFPDLTDIGLAYTTTSDEKHEIQTSLDLINYKMNTYVDNTLIDSFQYTYDPLNASDTKELIQIKTNIGFWDFNELVYVDEEKLKAALGLEIDDDGNFYDPLSKDMDLDGVADRYDADFRDSKVQSFGDLDKKEKASVIDRLGYFKEKIEKGGLQNENSDRKIECKEEVR</sequence>
<dbReference type="Proteomes" id="UP000405447">
    <property type="component" value="Unassembled WGS sequence"/>
</dbReference>
<proteinExistence type="predicted"/>
<dbReference type="EMBL" id="CABCSJ010000002">
    <property type="protein sequence ID" value="VST63521.1"/>
    <property type="molecule type" value="Genomic_DNA"/>
</dbReference>
<dbReference type="Pfam" id="PF22763">
    <property type="entry name" value="NrS1-1_pol-like_HBD"/>
    <property type="match status" value="1"/>
</dbReference>
<dbReference type="Gene3D" id="3.40.50.300">
    <property type="entry name" value="P-loop containing nucleotide triphosphate hydrolases"/>
    <property type="match status" value="2"/>
</dbReference>
<keyword evidence="1" id="KW-0175">Coiled coil</keyword>
<dbReference type="PROSITE" id="PS51194">
    <property type="entry name" value="HELICASE_CTER"/>
    <property type="match status" value="1"/>
</dbReference>
<evidence type="ECO:0000259" key="3">
    <source>
        <dbReference type="PROSITE" id="PS51194"/>
    </source>
</evidence>
<reference evidence="4 5" key="1">
    <citation type="submission" date="2019-04" db="EMBL/GenBank/DDBJ databases">
        <authorList>
            <consortium name="Pathogen Informatics"/>
        </authorList>
    </citation>
    <scope>NUCLEOTIDE SEQUENCE [LARGE SCALE GENOMIC DNA]</scope>
    <source>
        <strain evidence="4 5">GPSC535</strain>
    </source>
</reference>